<protein>
    <submittedName>
        <fullName evidence="3">Uncharacterized protein</fullName>
    </submittedName>
</protein>
<dbReference type="Pfam" id="PF12973">
    <property type="entry name" value="Cupin_7"/>
    <property type="match status" value="1"/>
</dbReference>
<name>W9H4J4_9PROT</name>
<dbReference type="EMBL" id="AVFL01000017">
    <property type="protein sequence ID" value="EWY38663.1"/>
    <property type="molecule type" value="Genomic_DNA"/>
</dbReference>
<dbReference type="AlphaFoldDB" id="W9H4J4"/>
<organism evidence="3 4">
    <name type="scientific">Skermanella stibiiresistens SB22</name>
    <dbReference type="NCBI Taxonomy" id="1385369"/>
    <lineage>
        <taxon>Bacteria</taxon>
        <taxon>Pseudomonadati</taxon>
        <taxon>Pseudomonadota</taxon>
        <taxon>Alphaproteobacteria</taxon>
        <taxon>Rhodospirillales</taxon>
        <taxon>Azospirillaceae</taxon>
        <taxon>Skermanella</taxon>
    </lineage>
</organism>
<feature type="domain" description="ChrR-like cupin" evidence="1">
    <location>
        <begin position="128"/>
        <end position="222"/>
    </location>
</feature>
<gene>
    <name evidence="3" type="ORF">N825_12690</name>
</gene>
<proteinExistence type="predicted"/>
<dbReference type="InterPro" id="IPR025979">
    <property type="entry name" value="ChrR-like_cupin_dom"/>
</dbReference>
<evidence type="ECO:0000259" key="2">
    <source>
        <dbReference type="Pfam" id="PF13490"/>
    </source>
</evidence>
<accession>W9H4J4</accession>
<dbReference type="Proteomes" id="UP000019486">
    <property type="component" value="Unassembled WGS sequence"/>
</dbReference>
<dbReference type="Pfam" id="PF13490">
    <property type="entry name" value="zf-HC2"/>
    <property type="match status" value="1"/>
</dbReference>
<dbReference type="Gene3D" id="2.60.120.10">
    <property type="entry name" value="Jelly Rolls"/>
    <property type="match status" value="1"/>
</dbReference>
<reference evidence="3 4" key="1">
    <citation type="submission" date="2013-08" db="EMBL/GenBank/DDBJ databases">
        <title>The genome sequence of Skermanella stibiiresistens.</title>
        <authorList>
            <person name="Zhu W."/>
            <person name="Wang G."/>
        </authorList>
    </citation>
    <scope>NUCLEOTIDE SEQUENCE [LARGE SCALE GENOMIC DNA]</scope>
    <source>
        <strain evidence="3 4">SB22</strain>
    </source>
</reference>
<dbReference type="Gene3D" id="1.10.10.1320">
    <property type="entry name" value="Anti-sigma factor, zinc-finger domain"/>
    <property type="match status" value="1"/>
</dbReference>
<feature type="domain" description="Putative zinc-finger" evidence="2">
    <location>
        <begin position="19"/>
        <end position="45"/>
    </location>
</feature>
<dbReference type="InterPro" id="IPR041916">
    <property type="entry name" value="Anti_sigma_zinc_sf"/>
</dbReference>
<dbReference type="STRING" id="1385369.N825_12690"/>
<comment type="caution">
    <text evidence="3">The sequence shown here is derived from an EMBL/GenBank/DDBJ whole genome shotgun (WGS) entry which is preliminary data.</text>
</comment>
<dbReference type="SUPFAM" id="SSF51182">
    <property type="entry name" value="RmlC-like cupins"/>
    <property type="match status" value="1"/>
</dbReference>
<evidence type="ECO:0000259" key="1">
    <source>
        <dbReference type="Pfam" id="PF12973"/>
    </source>
</evidence>
<dbReference type="InterPro" id="IPR014710">
    <property type="entry name" value="RmlC-like_jellyroll"/>
</dbReference>
<dbReference type="RefSeq" id="WP_037456822.1">
    <property type="nucleotide sequence ID" value="NZ_AVFL01000017.1"/>
</dbReference>
<sequence length="234" mass="24738">MSGLYHQPPAHHPPEDILVSYAAGSLREPEALAVATHLAYCPACRRDSALLEEVGGVLLADLPPAPADTPAADGDGVLETLLSRIDEGSAEGATPAPVTANSLAEWGLEGLTIPEPLRSYIARTAVRTGWITLADGIEALRLDIAQPPAVAEILRMRPGSVLPTHRHPDQELILVIQGRFTEEASAWTGPGGRFSEGDLSEFDGGTIHTVVAGDDGCVCYRMLAQPVERLEAEA</sequence>
<evidence type="ECO:0000313" key="3">
    <source>
        <dbReference type="EMBL" id="EWY38663.1"/>
    </source>
</evidence>
<evidence type="ECO:0000313" key="4">
    <source>
        <dbReference type="Proteomes" id="UP000019486"/>
    </source>
</evidence>
<dbReference type="InterPro" id="IPR011051">
    <property type="entry name" value="RmlC_Cupin_sf"/>
</dbReference>
<keyword evidence="4" id="KW-1185">Reference proteome</keyword>
<dbReference type="InterPro" id="IPR027383">
    <property type="entry name" value="Znf_put"/>
</dbReference>